<name>A0A3L6ZK91_9MICO</name>
<accession>A0A3L6ZK91</accession>
<evidence type="ECO:0000313" key="4">
    <source>
        <dbReference type="Proteomes" id="UP000270299"/>
    </source>
</evidence>
<dbReference type="InterPro" id="IPR013538">
    <property type="entry name" value="ASHA1/2-like_C"/>
</dbReference>
<sequence length="159" mass="17942">MTNPSTITVPDGQPYIDIVREFDAPAEAVYRAHTDPELIVEWLGPRGYRMELERWEIVPGGRYRYVHYDGDEGYAFNGIVHSASLENVIVQTFEFEGFPGVVSLEFLRIEDLGNGRCRVVGHSVYPTQESRDGMAQSGMERGINDGYERLDELLVKVAA</sequence>
<dbReference type="InterPro" id="IPR023393">
    <property type="entry name" value="START-like_dom_sf"/>
</dbReference>
<dbReference type="Gene3D" id="3.30.530.20">
    <property type="match status" value="1"/>
</dbReference>
<dbReference type="RefSeq" id="WP_121673911.1">
    <property type="nucleotide sequence ID" value="NZ_BMXM01000003.1"/>
</dbReference>
<proteinExistence type="inferred from homology"/>
<gene>
    <name evidence="3" type="ORF">D9V29_13800</name>
</gene>
<comment type="caution">
    <text evidence="3">The sequence shown here is derived from an EMBL/GenBank/DDBJ whole genome shotgun (WGS) entry which is preliminary data.</text>
</comment>
<protein>
    <submittedName>
        <fullName evidence="3">Polyketide cyclase</fullName>
    </submittedName>
</protein>
<dbReference type="Proteomes" id="UP000270299">
    <property type="component" value="Unassembled WGS sequence"/>
</dbReference>
<organism evidence="3 4">
    <name type="scientific">Mycetocola manganoxydans</name>
    <dbReference type="NCBI Taxonomy" id="699879"/>
    <lineage>
        <taxon>Bacteria</taxon>
        <taxon>Bacillati</taxon>
        <taxon>Actinomycetota</taxon>
        <taxon>Actinomycetes</taxon>
        <taxon>Micrococcales</taxon>
        <taxon>Microbacteriaceae</taxon>
        <taxon>Mycetocola</taxon>
    </lineage>
</organism>
<reference evidence="3 4" key="1">
    <citation type="submission" date="2018-10" db="EMBL/GenBank/DDBJ databases">
        <authorList>
            <person name="Li J."/>
        </authorList>
    </citation>
    <scope>NUCLEOTIDE SEQUENCE [LARGE SCALE GENOMIC DNA]</scope>
    <source>
        <strain evidence="3 4">CCTCC AB209002</strain>
    </source>
</reference>
<evidence type="ECO:0000259" key="2">
    <source>
        <dbReference type="Pfam" id="PF08327"/>
    </source>
</evidence>
<keyword evidence="4" id="KW-1185">Reference proteome</keyword>
<dbReference type="CDD" id="cd07826">
    <property type="entry name" value="SRPBCC_CalC_Aha1-like_9"/>
    <property type="match status" value="1"/>
</dbReference>
<feature type="domain" description="Activator of Hsp90 ATPase homologue 1/2-like C-terminal" evidence="2">
    <location>
        <begin position="23"/>
        <end position="154"/>
    </location>
</feature>
<comment type="similarity">
    <text evidence="1">Belongs to the AHA1 family.</text>
</comment>
<dbReference type="Pfam" id="PF08327">
    <property type="entry name" value="AHSA1"/>
    <property type="match status" value="1"/>
</dbReference>
<evidence type="ECO:0000256" key="1">
    <source>
        <dbReference type="ARBA" id="ARBA00006817"/>
    </source>
</evidence>
<dbReference type="OrthoDB" id="5185819at2"/>
<dbReference type="AlphaFoldDB" id="A0A3L6ZK91"/>
<dbReference type="SUPFAM" id="SSF55961">
    <property type="entry name" value="Bet v1-like"/>
    <property type="match status" value="1"/>
</dbReference>
<evidence type="ECO:0000313" key="3">
    <source>
        <dbReference type="EMBL" id="RLP68300.1"/>
    </source>
</evidence>
<dbReference type="EMBL" id="RCUV01000021">
    <property type="protein sequence ID" value="RLP68300.1"/>
    <property type="molecule type" value="Genomic_DNA"/>
</dbReference>